<evidence type="ECO:0000313" key="7">
    <source>
        <dbReference type="EMBL" id="KAJ7621306.1"/>
    </source>
</evidence>
<keyword evidence="2" id="KW-0963">Cytoplasm</keyword>
<evidence type="ECO:0000256" key="5">
    <source>
        <dbReference type="ARBA" id="ARBA00040665"/>
    </source>
</evidence>
<dbReference type="GO" id="GO:0005929">
    <property type="term" value="C:cilium"/>
    <property type="evidence" value="ECO:0007669"/>
    <property type="project" value="TreeGrafter"/>
</dbReference>
<comment type="caution">
    <text evidence="7">The sequence shown here is derived from an EMBL/GenBank/DDBJ whole genome shotgun (WGS) entry which is preliminary data.</text>
</comment>
<evidence type="ECO:0000256" key="6">
    <source>
        <dbReference type="PROSITE-ProRule" id="PRU00339"/>
    </source>
</evidence>
<dbReference type="SMART" id="SM00028">
    <property type="entry name" value="TPR"/>
    <property type="match status" value="6"/>
</dbReference>
<protein>
    <recommendedName>
        <fullName evidence="5">Tetratricopeptide repeat protein 29</fullName>
    </recommendedName>
</protein>
<name>A0AAD7BI79_9AGAR</name>
<feature type="repeat" description="TPR" evidence="6">
    <location>
        <begin position="405"/>
        <end position="438"/>
    </location>
</feature>
<keyword evidence="3" id="KW-0677">Repeat</keyword>
<dbReference type="PANTHER" id="PTHR46630:SF1">
    <property type="entry name" value="TETRATRICOPEPTIDE REPEAT PROTEIN 29"/>
    <property type="match status" value="1"/>
</dbReference>
<feature type="repeat" description="TPR" evidence="6">
    <location>
        <begin position="197"/>
        <end position="230"/>
    </location>
</feature>
<evidence type="ECO:0000256" key="3">
    <source>
        <dbReference type="ARBA" id="ARBA00022737"/>
    </source>
</evidence>
<dbReference type="SUPFAM" id="SSF48452">
    <property type="entry name" value="TPR-like"/>
    <property type="match status" value="2"/>
</dbReference>
<keyword evidence="8" id="KW-1185">Reference proteome</keyword>
<reference evidence="7" key="1">
    <citation type="submission" date="2023-03" db="EMBL/GenBank/DDBJ databases">
        <title>Massive genome expansion in bonnet fungi (Mycena s.s.) driven by repeated elements and novel gene families across ecological guilds.</title>
        <authorList>
            <consortium name="Lawrence Berkeley National Laboratory"/>
            <person name="Harder C.B."/>
            <person name="Miyauchi S."/>
            <person name="Viragh M."/>
            <person name="Kuo A."/>
            <person name="Thoen E."/>
            <person name="Andreopoulos B."/>
            <person name="Lu D."/>
            <person name="Skrede I."/>
            <person name="Drula E."/>
            <person name="Henrissat B."/>
            <person name="Morin E."/>
            <person name="Kohler A."/>
            <person name="Barry K."/>
            <person name="LaButti K."/>
            <person name="Morin E."/>
            <person name="Salamov A."/>
            <person name="Lipzen A."/>
            <person name="Mereny Z."/>
            <person name="Hegedus B."/>
            <person name="Baldrian P."/>
            <person name="Stursova M."/>
            <person name="Weitz H."/>
            <person name="Taylor A."/>
            <person name="Grigoriev I.V."/>
            <person name="Nagy L.G."/>
            <person name="Martin F."/>
            <person name="Kauserud H."/>
        </authorList>
    </citation>
    <scope>NUCLEOTIDE SEQUENCE</scope>
    <source>
        <strain evidence="7">9284</strain>
    </source>
</reference>
<dbReference type="GO" id="GO:0005737">
    <property type="term" value="C:cytoplasm"/>
    <property type="evidence" value="ECO:0007669"/>
    <property type="project" value="UniProtKB-SubCell"/>
</dbReference>
<dbReference type="Gene3D" id="1.25.40.10">
    <property type="entry name" value="Tetratricopeptide repeat domain"/>
    <property type="match status" value="3"/>
</dbReference>
<gene>
    <name evidence="7" type="ORF">FB45DRAFT_1032562</name>
</gene>
<dbReference type="PROSITE" id="PS50005">
    <property type="entry name" value="TPR"/>
    <property type="match status" value="3"/>
</dbReference>
<dbReference type="Pfam" id="PF14938">
    <property type="entry name" value="SNAP"/>
    <property type="match status" value="1"/>
</dbReference>
<dbReference type="InterPro" id="IPR051476">
    <property type="entry name" value="Bac_ResReg_Asp_Phosphatase"/>
</dbReference>
<evidence type="ECO:0000256" key="1">
    <source>
        <dbReference type="ARBA" id="ARBA00004496"/>
    </source>
</evidence>
<sequence length="506" mass="57110">MRADASATDILALLSLLPDGFPNREGMLDRLQSYLPPEVNLHKAVSTLRRVALVHGETLANTPRLRSLSPVRLFSQANLRIPPRLRTALVDLYIDLLIEGRDYSVPNSHVFIPPEFLNIRSVFMDAYKTGDRREALIKASIIYTDWLPIRVGSAARVVFLLAWQVVHAPERLSKEAHQAFARAIELHIQAQDATGEAYDLYELGGLYIWWGKLEKAEESFKRAMKLHARPWALLDLGKLLMRRGKLEEAENATSTALELLKESHDVLGQAHALRRLGGVYMRQDKLDEAEEALCEAVKLHQQTSCILGEAHDMRRLGGLYMWRHQLDDAETSFIKAADLIEHRTISWESTPWACTLRTQNVLGRANVMQMQGALHISKKELVEAGSFLSEAVQLHRQAGDILGLAKDWQKIGEMHELGKEIDEAEEAYSKAVEFHQQACNRAGQAYGLKSLAELYTQRGELQVAMKLLIRAAELRARISSAEVAGELDMELRLRELEQRCKSEGYG</sequence>
<comment type="subcellular location">
    <subcellularLocation>
        <location evidence="1">Cytoplasm</location>
    </subcellularLocation>
</comment>
<dbReference type="Pfam" id="PF13424">
    <property type="entry name" value="TPR_12"/>
    <property type="match status" value="1"/>
</dbReference>
<dbReference type="Proteomes" id="UP001221142">
    <property type="component" value="Unassembled WGS sequence"/>
</dbReference>
<accession>A0AAD7BI79</accession>
<evidence type="ECO:0000313" key="8">
    <source>
        <dbReference type="Proteomes" id="UP001221142"/>
    </source>
</evidence>
<dbReference type="InterPro" id="IPR019734">
    <property type="entry name" value="TPR_rpt"/>
</dbReference>
<dbReference type="PANTHER" id="PTHR46630">
    <property type="entry name" value="TETRATRICOPEPTIDE REPEAT PROTEIN 29"/>
    <property type="match status" value="1"/>
</dbReference>
<dbReference type="EMBL" id="JARKIF010000016">
    <property type="protein sequence ID" value="KAJ7621306.1"/>
    <property type="molecule type" value="Genomic_DNA"/>
</dbReference>
<proteinExistence type="predicted"/>
<dbReference type="AlphaFoldDB" id="A0AAD7BI79"/>
<feature type="repeat" description="TPR" evidence="6">
    <location>
        <begin position="270"/>
        <end position="303"/>
    </location>
</feature>
<organism evidence="7 8">
    <name type="scientific">Roridomyces roridus</name>
    <dbReference type="NCBI Taxonomy" id="1738132"/>
    <lineage>
        <taxon>Eukaryota</taxon>
        <taxon>Fungi</taxon>
        <taxon>Dikarya</taxon>
        <taxon>Basidiomycota</taxon>
        <taxon>Agaricomycotina</taxon>
        <taxon>Agaricomycetes</taxon>
        <taxon>Agaricomycetidae</taxon>
        <taxon>Agaricales</taxon>
        <taxon>Marasmiineae</taxon>
        <taxon>Mycenaceae</taxon>
        <taxon>Roridomyces</taxon>
    </lineage>
</organism>
<dbReference type="InterPro" id="IPR011990">
    <property type="entry name" value="TPR-like_helical_dom_sf"/>
</dbReference>
<keyword evidence="4 6" id="KW-0802">TPR repeat</keyword>
<evidence type="ECO:0000256" key="4">
    <source>
        <dbReference type="ARBA" id="ARBA00022803"/>
    </source>
</evidence>
<dbReference type="GO" id="GO:0003341">
    <property type="term" value="P:cilium movement"/>
    <property type="evidence" value="ECO:0007669"/>
    <property type="project" value="TreeGrafter"/>
</dbReference>
<evidence type="ECO:0000256" key="2">
    <source>
        <dbReference type="ARBA" id="ARBA00022490"/>
    </source>
</evidence>